<organism evidence="1 2">
    <name type="scientific">Streblomastix strix</name>
    <dbReference type="NCBI Taxonomy" id="222440"/>
    <lineage>
        <taxon>Eukaryota</taxon>
        <taxon>Metamonada</taxon>
        <taxon>Preaxostyla</taxon>
        <taxon>Oxymonadida</taxon>
        <taxon>Streblomastigidae</taxon>
        <taxon>Streblomastix</taxon>
    </lineage>
</organism>
<accession>A0A5J4X9E9</accession>
<protein>
    <submittedName>
        <fullName evidence="1">Uncharacterized protein</fullName>
    </submittedName>
</protein>
<evidence type="ECO:0000313" key="1">
    <source>
        <dbReference type="EMBL" id="KAA6403703.1"/>
    </source>
</evidence>
<comment type="caution">
    <text evidence="1">The sequence shown here is derived from an EMBL/GenBank/DDBJ whole genome shotgun (WGS) entry which is preliminary data.</text>
</comment>
<reference evidence="1 2" key="1">
    <citation type="submission" date="2019-03" db="EMBL/GenBank/DDBJ databases">
        <title>Single cell metagenomics reveals metabolic interactions within the superorganism composed of flagellate Streblomastix strix and complex community of Bacteroidetes bacteria on its surface.</title>
        <authorList>
            <person name="Treitli S.C."/>
            <person name="Kolisko M."/>
            <person name="Husnik F."/>
            <person name="Keeling P."/>
            <person name="Hampl V."/>
        </authorList>
    </citation>
    <scope>NUCLEOTIDE SEQUENCE [LARGE SCALE GENOMIC DNA]</scope>
    <source>
        <strain evidence="1">ST1C</strain>
    </source>
</reference>
<dbReference type="Proteomes" id="UP000324800">
    <property type="component" value="Unassembled WGS sequence"/>
</dbReference>
<dbReference type="AlphaFoldDB" id="A0A5J4X9E9"/>
<name>A0A5J4X9E9_9EUKA</name>
<proteinExistence type="predicted"/>
<dbReference type="EMBL" id="SNRW01000071">
    <property type="protein sequence ID" value="KAA6403703.1"/>
    <property type="molecule type" value="Genomic_DNA"/>
</dbReference>
<sequence length="93" mass="10660">MGLQVLIIRIEFGLNKGFVQLILANFCCRLRTFIPLPCLADTYMAAIDGSLNEIGNQKMFVSDILMKRAKHPDATSMKRQVLKHHISFQFDLY</sequence>
<gene>
    <name evidence="1" type="ORF">EZS28_000773</name>
</gene>
<evidence type="ECO:0000313" key="2">
    <source>
        <dbReference type="Proteomes" id="UP000324800"/>
    </source>
</evidence>